<dbReference type="AlphaFoldDB" id="A0A383B2Q3"/>
<dbReference type="EMBL" id="UINC01196609">
    <property type="protein sequence ID" value="SVE13688.1"/>
    <property type="molecule type" value="Genomic_DNA"/>
</dbReference>
<evidence type="ECO:0000313" key="1">
    <source>
        <dbReference type="EMBL" id="SVE13688.1"/>
    </source>
</evidence>
<reference evidence="1" key="1">
    <citation type="submission" date="2018-05" db="EMBL/GenBank/DDBJ databases">
        <authorList>
            <person name="Lanie J.A."/>
            <person name="Ng W.-L."/>
            <person name="Kazmierczak K.M."/>
            <person name="Andrzejewski T.M."/>
            <person name="Davidsen T.M."/>
            <person name="Wayne K.J."/>
            <person name="Tettelin H."/>
            <person name="Glass J.I."/>
            <person name="Rusch D."/>
            <person name="Podicherti R."/>
            <person name="Tsui H.-C.T."/>
            <person name="Winkler M.E."/>
        </authorList>
    </citation>
    <scope>NUCLEOTIDE SEQUENCE</scope>
</reference>
<gene>
    <name evidence="1" type="ORF">METZ01_LOCUS466542</name>
</gene>
<sequence>MSRIALLFKATPQFEDDNYLRFGKYLYGSHDVTLISVDSLQLQDNQVCGEHLHWHSEFKPGTLVPVADIEPIDQDLLWVLSLGERRSFLDKYQLLYALSKRTHIINSLDALMHLKSKYYLTTRPGLFPQPETHASRNASDLARVIDSKG</sequence>
<organism evidence="1">
    <name type="scientific">marine metagenome</name>
    <dbReference type="NCBI Taxonomy" id="408172"/>
    <lineage>
        <taxon>unclassified sequences</taxon>
        <taxon>metagenomes</taxon>
        <taxon>ecological metagenomes</taxon>
    </lineage>
</organism>
<feature type="non-terminal residue" evidence="1">
    <location>
        <position position="149"/>
    </location>
</feature>
<proteinExistence type="predicted"/>
<protein>
    <submittedName>
        <fullName evidence="1">Uncharacterized protein</fullName>
    </submittedName>
</protein>
<name>A0A383B2Q3_9ZZZZ</name>
<accession>A0A383B2Q3</accession>